<sequence length="77" mass="8301">MRHLPVSDDNRGAQSSRAGGPPGGRRPGALRVHGLSKTALFYCGAGRPWIFMPGLMPFSVNQPLLISSTYTPLFFGQ</sequence>
<feature type="compositionally biased region" description="Basic and acidic residues" evidence="1">
    <location>
        <begin position="1"/>
        <end position="11"/>
    </location>
</feature>
<reference evidence="2 3" key="1">
    <citation type="submission" date="2021-04" db="EMBL/GenBank/DDBJ databases">
        <authorList>
            <person name="Vanwijnsberghe S."/>
        </authorList>
    </citation>
    <scope>NUCLEOTIDE SEQUENCE [LARGE SCALE GENOMIC DNA]</scope>
    <source>
        <strain evidence="2 3">LMG 32171</strain>
    </source>
</reference>
<keyword evidence="3" id="KW-1185">Reference proteome</keyword>
<name>A0ABN7QJF1_9BURK</name>
<feature type="region of interest" description="Disordered" evidence="1">
    <location>
        <begin position="1"/>
        <end position="29"/>
    </location>
</feature>
<organism evidence="2 3">
    <name type="scientific">Paraburkholderia gardini</name>
    <dbReference type="NCBI Taxonomy" id="2823469"/>
    <lineage>
        <taxon>Bacteria</taxon>
        <taxon>Pseudomonadati</taxon>
        <taxon>Pseudomonadota</taxon>
        <taxon>Betaproteobacteria</taxon>
        <taxon>Burkholderiales</taxon>
        <taxon>Burkholderiaceae</taxon>
        <taxon>Paraburkholderia</taxon>
    </lineage>
</organism>
<comment type="caution">
    <text evidence="2">The sequence shown here is derived from an EMBL/GenBank/DDBJ whole genome shotgun (WGS) entry which is preliminary data.</text>
</comment>
<evidence type="ECO:0000313" key="3">
    <source>
        <dbReference type="Proteomes" id="UP000789752"/>
    </source>
</evidence>
<dbReference type="Proteomes" id="UP000789752">
    <property type="component" value="Unassembled WGS sequence"/>
</dbReference>
<protein>
    <submittedName>
        <fullName evidence="2">Uncharacterized protein</fullName>
    </submittedName>
</protein>
<gene>
    <name evidence="2" type="ORF">R54767_01683</name>
</gene>
<evidence type="ECO:0000313" key="2">
    <source>
        <dbReference type="EMBL" id="CAG4894148.1"/>
    </source>
</evidence>
<dbReference type="EMBL" id="CAJQYY010000008">
    <property type="protein sequence ID" value="CAG4894148.1"/>
    <property type="molecule type" value="Genomic_DNA"/>
</dbReference>
<accession>A0ABN7QJF1</accession>
<evidence type="ECO:0000256" key="1">
    <source>
        <dbReference type="SAM" id="MobiDB-lite"/>
    </source>
</evidence>
<proteinExistence type="predicted"/>